<dbReference type="EMBL" id="JADIMQ010000059">
    <property type="protein sequence ID" value="MBO8448448.1"/>
    <property type="molecule type" value="Genomic_DNA"/>
</dbReference>
<dbReference type="Proteomes" id="UP000810252">
    <property type="component" value="Unassembled WGS sequence"/>
</dbReference>
<reference evidence="1" key="2">
    <citation type="journal article" date="2021" name="PeerJ">
        <title>Extensive microbial diversity within the chicken gut microbiome revealed by metagenomics and culture.</title>
        <authorList>
            <person name="Gilroy R."/>
            <person name="Ravi A."/>
            <person name="Getino M."/>
            <person name="Pursley I."/>
            <person name="Horton D.L."/>
            <person name="Alikhan N.F."/>
            <person name="Baker D."/>
            <person name="Gharbi K."/>
            <person name="Hall N."/>
            <person name="Watson M."/>
            <person name="Adriaenssens E.M."/>
            <person name="Foster-Nyarko E."/>
            <person name="Jarju S."/>
            <person name="Secka A."/>
            <person name="Antonio M."/>
            <person name="Oren A."/>
            <person name="Chaudhuri R.R."/>
            <person name="La Ragione R."/>
            <person name="Hildebrand F."/>
            <person name="Pallen M.J."/>
        </authorList>
    </citation>
    <scope>NUCLEOTIDE SEQUENCE</scope>
    <source>
        <strain evidence="1">20514</strain>
    </source>
</reference>
<dbReference type="AlphaFoldDB" id="A0A9D9EK56"/>
<evidence type="ECO:0000313" key="1">
    <source>
        <dbReference type="EMBL" id="MBO8448448.1"/>
    </source>
</evidence>
<accession>A0A9D9EK56</accession>
<proteinExistence type="predicted"/>
<comment type="caution">
    <text evidence="1">The sequence shown here is derived from an EMBL/GenBank/DDBJ whole genome shotgun (WGS) entry which is preliminary data.</text>
</comment>
<name>A0A9D9EK56_9BACT</name>
<protein>
    <submittedName>
        <fullName evidence="1">Uncharacterized protein</fullName>
    </submittedName>
</protein>
<evidence type="ECO:0000313" key="2">
    <source>
        <dbReference type="Proteomes" id="UP000810252"/>
    </source>
</evidence>
<sequence>MRTERFLELQEAGKPIFIENEIEELVYDFTNYPVIRVKSKSGKIVKRKYKNSCNSDVDALLYGKEITEEQFDRFA</sequence>
<gene>
    <name evidence="1" type="ORF">IAC29_04165</name>
</gene>
<organism evidence="1 2">
    <name type="scientific">Candidatus Cryptobacteroides merdigallinarum</name>
    <dbReference type="NCBI Taxonomy" id="2840770"/>
    <lineage>
        <taxon>Bacteria</taxon>
        <taxon>Pseudomonadati</taxon>
        <taxon>Bacteroidota</taxon>
        <taxon>Bacteroidia</taxon>
        <taxon>Bacteroidales</taxon>
        <taxon>Candidatus Cryptobacteroides</taxon>
    </lineage>
</organism>
<reference evidence="1" key="1">
    <citation type="submission" date="2020-10" db="EMBL/GenBank/DDBJ databases">
        <authorList>
            <person name="Gilroy R."/>
        </authorList>
    </citation>
    <scope>NUCLEOTIDE SEQUENCE</scope>
    <source>
        <strain evidence="1">20514</strain>
    </source>
</reference>